<evidence type="ECO:0000313" key="6">
    <source>
        <dbReference type="Proteomes" id="UP000189703"/>
    </source>
</evidence>
<dbReference type="STRING" id="4432.A0A1U7ZFF6"/>
<evidence type="ECO:0000256" key="4">
    <source>
        <dbReference type="ARBA" id="ARBA00022922"/>
    </source>
</evidence>
<dbReference type="eggNOG" id="ENOG502QT35">
    <property type="taxonomic scope" value="Eukaryota"/>
</dbReference>
<accession>A0A1U7ZFF6</accession>
<dbReference type="Proteomes" id="UP000189703">
    <property type="component" value="Unplaced"/>
</dbReference>
<evidence type="ECO:0000259" key="5">
    <source>
        <dbReference type="Pfam" id="PF08323"/>
    </source>
</evidence>
<dbReference type="Pfam" id="PF08323">
    <property type="entry name" value="Glyco_transf_5"/>
    <property type="match status" value="1"/>
</dbReference>
<dbReference type="PANTHER" id="PTHR45825:SF2">
    <property type="entry name" value="STARCH SYNTHASE 2, CHLOROPLASTIC_AMYLOPLASTIC"/>
    <property type="match status" value="1"/>
</dbReference>
<keyword evidence="6" id="KW-1185">Reference proteome</keyword>
<organism evidence="6 7">
    <name type="scientific">Nelumbo nucifera</name>
    <name type="common">Sacred lotus</name>
    <dbReference type="NCBI Taxonomy" id="4432"/>
    <lineage>
        <taxon>Eukaryota</taxon>
        <taxon>Viridiplantae</taxon>
        <taxon>Streptophyta</taxon>
        <taxon>Embryophyta</taxon>
        <taxon>Tracheophyta</taxon>
        <taxon>Spermatophyta</taxon>
        <taxon>Magnoliopsida</taxon>
        <taxon>Proteales</taxon>
        <taxon>Nelumbonaceae</taxon>
        <taxon>Nelumbo</taxon>
    </lineage>
</organism>
<sequence>MEVTFFQAYIDGMHFVFTDSPMFRNIEENIYGGGREDILKRMVLFGKAALKVLFCKHTRCVPVIHNIGHRGRGPIRDFCCVDLPQNYFKLYDPGGGEYFNVLVAGLSSADRVVTVSYGYAKELETKEGGWGLRQIIQLYALSYGAVPVVHTVGGLRDSV</sequence>
<dbReference type="GO" id="GO:0019252">
    <property type="term" value="P:starch biosynthetic process"/>
    <property type="evidence" value="ECO:0007669"/>
    <property type="project" value="UniProtKB-UniPathway"/>
</dbReference>
<dbReference type="SUPFAM" id="SSF53756">
    <property type="entry name" value="UDP-Glycosyltransferase/glycogen phosphorylase"/>
    <property type="match status" value="1"/>
</dbReference>
<dbReference type="Gene3D" id="3.40.50.2000">
    <property type="entry name" value="Glycogen Phosphorylase B"/>
    <property type="match status" value="3"/>
</dbReference>
<dbReference type="InterPro" id="IPR013534">
    <property type="entry name" value="Starch_synth_cat_dom"/>
</dbReference>
<evidence type="ECO:0000313" key="7">
    <source>
        <dbReference type="RefSeq" id="XP_010252442.1"/>
    </source>
</evidence>
<dbReference type="UniPathway" id="UPA00152"/>
<proteinExistence type="predicted"/>
<evidence type="ECO:0000256" key="2">
    <source>
        <dbReference type="ARBA" id="ARBA00022676"/>
    </source>
</evidence>
<dbReference type="InParanoid" id="A0A1U7ZFF6"/>
<name>A0A1U7ZFF6_NELNU</name>
<dbReference type="GeneID" id="104594024"/>
<keyword evidence="4" id="KW-0750">Starch biosynthesis</keyword>
<dbReference type="PANTHER" id="PTHR45825">
    <property type="entry name" value="GRANULE-BOUND STARCH SYNTHASE 1, CHLOROPLASTIC/AMYLOPLASTIC"/>
    <property type="match status" value="1"/>
</dbReference>
<dbReference type="GO" id="GO:0016757">
    <property type="term" value="F:glycosyltransferase activity"/>
    <property type="evidence" value="ECO:0007669"/>
    <property type="project" value="UniProtKB-KW"/>
</dbReference>
<keyword evidence="2" id="KW-0328">Glycosyltransferase</keyword>
<dbReference type="RefSeq" id="XP_010252442.1">
    <property type="nucleotide sequence ID" value="XM_010254140.1"/>
</dbReference>
<protein>
    <submittedName>
        <fullName evidence="7">Granule-bound starch synthase 2, chloroplastic/amyloplastic-like</fullName>
    </submittedName>
</protein>
<evidence type="ECO:0000256" key="3">
    <source>
        <dbReference type="ARBA" id="ARBA00022679"/>
    </source>
</evidence>
<feature type="domain" description="Starch synthase catalytic" evidence="5">
    <location>
        <begin position="55"/>
        <end position="137"/>
    </location>
</feature>
<reference evidence="7" key="1">
    <citation type="submission" date="2025-08" db="UniProtKB">
        <authorList>
            <consortium name="RefSeq"/>
        </authorList>
    </citation>
    <scope>IDENTIFICATION</scope>
</reference>
<comment type="pathway">
    <text evidence="1">Glycan biosynthesis; starch biosynthesis.</text>
</comment>
<dbReference type="AlphaFoldDB" id="A0A1U7ZFF6"/>
<gene>
    <name evidence="7" type="primary">LOC104594024</name>
</gene>
<keyword evidence="3" id="KW-0808">Transferase</keyword>
<evidence type="ECO:0000256" key="1">
    <source>
        <dbReference type="ARBA" id="ARBA00004727"/>
    </source>
</evidence>
<dbReference type="OrthoDB" id="1933446at2759"/>
<dbReference type="KEGG" id="nnu:104594024"/>